<dbReference type="Gramene" id="MELO3C033857.2.1">
    <property type="protein sequence ID" value="MELO3C033857.2.1"/>
    <property type="gene ID" value="MELO3C033857.2"/>
</dbReference>
<dbReference type="AlphaFoldDB" id="A0A9I9EHG5"/>
<dbReference type="GO" id="GO:0008270">
    <property type="term" value="F:zinc ion binding"/>
    <property type="evidence" value="ECO:0007669"/>
    <property type="project" value="UniProtKB-KW"/>
</dbReference>
<dbReference type="InterPro" id="IPR007527">
    <property type="entry name" value="Znf_SWIM"/>
</dbReference>
<evidence type="ECO:0000259" key="4">
    <source>
        <dbReference type="SMART" id="SM00575"/>
    </source>
</evidence>
<accession>A0A9I9EHG5</accession>
<dbReference type="InterPro" id="IPR006564">
    <property type="entry name" value="Znf_PMZ"/>
</dbReference>
<evidence type="ECO:0000256" key="1">
    <source>
        <dbReference type="ARBA" id="ARBA00022723"/>
    </source>
</evidence>
<evidence type="ECO:0000256" key="2">
    <source>
        <dbReference type="ARBA" id="ARBA00022771"/>
    </source>
</evidence>
<name>A0A9I9EHG5_CUCME</name>
<dbReference type="Pfam" id="PF04434">
    <property type="entry name" value="SWIM"/>
    <property type="match status" value="1"/>
</dbReference>
<evidence type="ECO:0000256" key="3">
    <source>
        <dbReference type="ARBA" id="ARBA00022833"/>
    </source>
</evidence>
<keyword evidence="1" id="KW-0479">Metal-binding</keyword>
<evidence type="ECO:0000313" key="5">
    <source>
        <dbReference type="EnsemblPlants" id="MELO3C033857.2.1"/>
    </source>
</evidence>
<keyword evidence="2" id="KW-0863">Zinc-finger</keyword>
<keyword evidence="3" id="KW-0862">Zinc</keyword>
<dbReference type="SMART" id="SM00575">
    <property type="entry name" value="ZnF_PMZ"/>
    <property type="match status" value="1"/>
</dbReference>
<protein>
    <recommendedName>
        <fullName evidence="4">Zinc finger PMZ-type domain-containing protein</fullName>
    </recommendedName>
</protein>
<reference evidence="5" key="1">
    <citation type="submission" date="2023-03" db="UniProtKB">
        <authorList>
            <consortium name="EnsemblPlants"/>
        </authorList>
    </citation>
    <scope>IDENTIFICATION</scope>
</reference>
<feature type="domain" description="Zinc finger PMZ-type" evidence="4">
    <location>
        <begin position="46"/>
        <end position="73"/>
    </location>
</feature>
<sequence length="127" mass="14555">MIFSTLRSPSSASNQSLKELHVNAINDVEFQVIDGRKQFMEQLDCISCTYCVWDLDEIPCAHALAVLRGRNINTYYFVSKYFFCSGSVRLVGNHANWKSIEVDMNILPPPFKRRARTTTKTKNTIKC</sequence>
<organism evidence="5">
    <name type="scientific">Cucumis melo</name>
    <name type="common">Muskmelon</name>
    <dbReference type="NCBI Taxonomy" id="3656"/>
    <lineage>
        <taxon>Eukaryota</taxon>
        <taxon>Viridiplantae</taxon>
        <taxon>Streptophyta</taxon>
        <taxon>Embryophyta</taxon>
        <taxon>Tracheophyta</taxon>
        <taxon>Spermatophyta</taxon>
        <taxon>Magnoliopsida</taxon>
        <taxon>eudicotyledons</taxon>
        <taxon>Gunneridae</taxon>
        <taxon>Pentapetalae</taxon>
        <taxon>rosids</taxon>
        <taxon>fabids</taxon>
        <taxon>Cucurbitales</taxon>
        <taxon>Cucurbitaceae</taxon>
        <taxon>Benincaseae</taxon>
        <taxon>Cucumis</taxon>
    </lineage>
</organism>
<dbReference type="EnsemblPlants" id="MELO3C033857.2.1">
    <property type="protein sequence ID" value="MELO3C033857.2.1"/>
    <property type="gene ID" value="MELO3C033857.2"/>
</dbReference>
<proteinExistence type="predicted"/>